<keyword evidence="6 7" id="KW-0472">Membrane</keyword>
<dbReference type="PANTHER" id="PTHR31806">
    <property type="entry name" value="PURINE-CYTOSINE PERMEASE FCY2-RELATED"/>
    <property type="match status" value="1"/>
</dbReference>
<reference evidence="8" key="1">
    <citation type="submission" date="2020-05" db="EMBL/GenBank/DDBJ databases">
        <authorList>
            <person name="Chiriac C."/>
            <person name="Salcher M."/>
            <person name="Ghai R."/>
            <person name="Kavagutti S V."/>
        </authorList>
    </citation>
    <scope>NUCLEOTIDE SEQUENCE</scope>
</reference>
<feature type="transmembrane region" description="Helical" evidence="7">
    <location>
        <begin position="457"/>
        <end position="474"/>
    </location>
</feature>
<dbReference type="Pfam" id="PF02133">
    <property type="entry name" value="Transp_cyt_pur"/>
    <property type="match status" value="1"/>
</dbReference>
<evidence type="ECO:0000256" key="2">
    <source>
        <dbReference type="ARBA" id="ARBA00008974"/>
    </source>
</evidence>
<evidence type="ECO:0000256" key="7">
    <source>
        <dbReference type="SAM" id="Phobius"/>
    </source>
</evidence>
<feature type="transmembrane region" description="Helical" evidence="7">
    <location>
        <begin position="178"/>
        <end position="200"/>
    </location>
</feature>
<dbReference type="InterPro" id="IPR001248">
    <property type="entry name" value="Pur-cyt_permease"/>
</dbReference>
<dbReference type="EMBL" id="CAFBLS010000317">
    <property type="protein sequence ID" value="CAB4886540.1"/>
    <property type="molecule type" value="Genomic_DNA"/>
</dbReference>
<evidence type="ECO:0000256" key="4">
    <source>
        <dbReference type="ARBA" id="ARBA00022692"/>
    </source>
</evidence>
<keyword evidence="4 7" id="KW-0812">Transmembrane</keyword>
<feature type="transmembrane region" description="Helical" evidence="7">
    <location>
        <begin position="403"/>
        <end position="425"/>
    </location>
</feature>
<keyword evidence="5 7" id="KW-1133">Transmembrane helix</keyword>
<evidence type="ECO:0000313" key="8">
    <source>
        <dbReference type="EMBL" id="CAB4886540.1"/>
    </source>
</evidence>
<dbReference type="InterPro" id="IPR026030">
    <property type="entry name" value="Pur-cyt_permease_Fcy2/21/22"/>
</dbReference>
<protein>
    <submittedName>
        <fullName evidence="8">Unannotated protein</fullName>
    </submittedName>
</protein>
<comment type="subcellular location">
    <subcellularLocation>
        <location evidence="1">Membrane</location>
        <topology evidence="1">Multi-pass membrane protein</topology>
    </subcellularLocation>
</comment>
<proteinExistence type="inferred from homology"/>
<evidence type="ECO:0000256" key="3">
    <source>
        <dbReference type="ARBA" id="ARBA00022448"/>
    </source>
</evidence>
<feature type="transmembrane region" description="Helical" evidence="7">
    <location>
        <begin position="64"/>
        <end position="85"/>
    </location>
</feature>
<dbReference type="GO" id="GO:0022857">
    <property type="term" value="F:transmembrane transporter activity"/>
    <property type="evidence" value="ECO:0007669"/>
    <property type="project" value="InterPro"/>
</dbReference>
<feature type="transmembrane region" description="Helical" evidence="7">
    <location>
        <begin position="365"/>
        <end position="382"/>
    </location>
</feature>
<feature type="transmembrane region" description="Helical" evidence="7">
    <location>
        <begin position="106"/>
        <end position="125"/>
    </location>
</feature>
<organism evidence="8">
    <name type="scientific">freshwater metagenome</name>
    <dbReference type="NCBI Taxonomy" id="449393"/>
    <lineage>
        <taxon>unclassified sequences</taxon>
        <taxon>metagenomes</taxon>
        <taxon>ecological metagenomes</taxon>
    </lineage>
</organism>
<evidence type="ECO:0000256" key="5">
    <source>
        <dbReference type="ARBA" id="ARBA00022989"/>
    </source>
</evidence>
<evidence type="ECO:0000256" key="1">
    <source>
        <dbReference type="ARBA" id="ARBA00004141"/>
    </source>
</evidence>
<accession>A0A6J7F017</accession>
<feature type="transmembrane region" description="Helical" evidence="7">
    <location>
        <begin position="206"/>
        <end position="226"/>
    </location>
</feature>
<gene>
    <name evidence="8" type="ORF">UFOPK3402_01926</name>
</gene>
<dbReference type="PIRSF" id="PIRSF002744">
    <property type="entry name" value="Pur-cyt_permease"/>
    <property type="match status" value="1"/>
</dbReference>
<comment type="similarity">
    <text evidence="2">Belongs to the purine-cytosine permease (2.A.39) family.</text>
</comment>
<keyword evidence="3" id="KW-0813">Transport</keyword>
<feature type="transmembrane region" description="Helical" evidence="7">
    <location>
        <begin position="287"/>
        <end position="313"/>
    </location>
</feature>
<feature type="transmembrane region" description="Helical" evidence="7">
    <location>
        <begin position="34"/>
        <end position="58"/>
    </location>
</feature>
<evidence type="ECO:0000256" key="6">
    <source>
        <dbReference type="ARBA" id="ARBA00023136"/>
    </source>
</evidence>
<feature type="transmembrane region" description="Helical" evidence="7">
    <location>
        <begin position="334"/>
        <end position="359"/>
    </location>
</feature>
<feature type="transmembrane region" description="Helical" evidence="7">
    <location>
        <begin position="246"/>
        <end position="267"/>
    </location>
</feature>
<dbReference type="PANTHER" id="PTHR31806:SF1">
    <property type="entry name" value="PURINE-CYTOSINE PERMEASE FCY2-RELATED"/>
    <property type="match status" value="1"/>
</dbReference>
<name>A0A6J7F017_9ZZZZ</name>
<feature type="transmembrane region" description="Helical" evidence="7">
    <location>
        <begin position="145"/>
        <end position="166"/>
    </location>
</feature>
<sequence>MRNRVTGPTSFQIEDNGINVIPEDQRHGTPRSLFWPWATSCISLFNVSIAGLLLVFGLGFVQAAIAAVLGTCVSFILVGQVSLAGKRASAPTMVISRAAFGIRGNTVPTLISYLTLVGWEIFLLVTTVLATTTVFDRLGWRDGTLMRVLVFISVIAIVIVTGVFGFRLVTRFQGVVTVASLVLVIAYIAMTIDNVSWTALTASNDISASGFIGAAVVAMAAFGIGWTNSAADYSRYLPRNSSGRAIVGWTTFAGTLVPSILVVYGLMLITSNPALTGELSSNPVGALISLLPTSYLILVPFLVLFALGMTGAGAMDLYSSGLTLLTLGLRVPRAVAAGLDGVIMTFGGFYLLVFAGSFFGPFEGFLILLGVPLAAWVGVFLADAKIRRVDYVGADLYDAGGRYGSVGWPALTSMIAATLVGWGLVVSSADAPLLNWQGYLFEALGVTSDSAWIESNIGVLVALLVGFGGAWIFGRQRIRRQEALAPQHVREVDSLVRHGL</sequence>
<dbReference type="GO" id="GO:0005886">
    <property type="term" value="C:plasma membrane"/>
    <property type="evidence" value="ECO:0007669"/>
    <property type="project" value="TreeGrafter"/>
</dbReference>
<dbReference type="Gene3D" id="1.10.4160.10">
    <property type="entry name" value="Hydantoin permease"/>
    <property type="match status" value="1"/>
</dbReference>
<dbReference type="AlphaFoldDB" id="A0A6J7F017"/>